<reference evidence="5" key="1">
    <citation type="submission" date="2016-06" db="UniProtKB">
        <authorList>
            <consortium name="WormBaseParasite"/>
        </authorList>
    </citation>
    <scope>IDENTIFICATION</scope>
</reference>
<dbReference type="AlphaFoldDB" id="A0A183VG40"/>
<gene>
    <name evidence="3" type="ORF">TCNE_LOCUS19710</name>
</gene>
<sequence length="177" mass="19884">MQEAIHVLRQKEDVYDPYAKLRNITGIVCIVFILLCIFYTVWDIAARLFDCLKNPTPKYLPSNPAVTTKSTPPHQHLLRPPPPSRHVSSSLCGNSYAAMDTLDAPARSAVKPARFISKEGPPSEAPIDDLVNTVEKYANQTFKIANAQTCDVGSHYHIIVATRQKYIRVFLERFLTS</sequence>
<dbReference type="EMBL" id="UYWY01027353">
    <property type="protein sequence ID" value="VDM51031.1"/>
    <property type="molecule type" value="Genomic_DNA"/>
</dbReference>
<evidence type="ECO:0000256" key="1">
    <source>
        <dbReference type="SAM" id="MobiDB-lite"/>
    </source>
</evidence>
<dbReference type="WBParaSite" id="TCNE_0001971401-mRNA-1">
    <property type="protein sequence ID" value="TCNE_0001971401-mRNA-1"/>
    <property type="gene ID" value="TCNE_0001971401"/>
</dbReference>
<keyword evidence="4" id="KW-1185">Reference proteome</keyword>
<keyword evidence="2" id="KW-0472">Membrane</keyword>
<organism evidence="4 5">
    <name type="scientific">Toxocara canis</name>
    <name type="common">Canine roundworm</name>
    <dbReference type="NCBI Taxonomy" id="6265"/>
    <lineage>
        <taxon>Eukaryota</taxon>
        <taxon>Metazoa</taxon>
        <taxon>Ecdysozoa</taxon>
        <taxon>Nematoda</taxon>
        <taxon>Chromadorea</taxon>
        <taxon>Rhabditida</taxon>
        <taxon>Spirurina</taxon>
        <taxon>Ascaridomorpha</taxon>
        <taxon>Ascaridoidea</taxon>
        <taxon>Toxocaridae</taxon>
        <taxon>Toxocara</taxon>
    </lineage>
</organism>
<reference evidence="3 4" key="2">
    <citation type="submission" date="2018-11" db="EMBL/GenBank/DDBJ databases">
        <authorList>
            <consortium name="Pathogen Informatics"/>
        </authorList>
    </citation>
    <scope>NUCLEOTIDE SEQUENCE [LARGE SCALE GENOMIC DNA]</scope>
</reference>
<evidence type="ECO:0000313" key="3">
    <source>
        <dbReference type="EMBL" id="VDM51031.1"/>
    </source>
</evidence>
<feature type="region of interest" description="Disordered" evidence="1">
    <location>
        <begin position="63"/>
        <end position="83"/>
    </location>
</feature>
<accession>A0A183VG40</accession>
<keyword evidence="2" id="KW-0812">Transmembrane</keyword>
<name>A0A183VG40_TOXCA</name>
<evidence type="ECO:0000256" key="2">
    <source>
        <dbReference type="SAM" id="Phobius"/>
    </source>
</evidence>
<evidence type="ECO:0000313" key="4">
    <source>
        <dbReference type="Proteomes" id="UP000050794"/>
    </source>
</evidence>
<proteinExistence type="predicted"/>
<dbReference type="Proteomes" id="UP000050794">
    <property type="component" value="Unassembled WGS sequence"/>
</dbReference>
<protein>
    <submittedName>
        <fullName evidence="3 5">Uncharacterized protein</fullName>
    </submittedName>
</protein>
<keyword evidence="2" id="KW-1133">Transmembrane helix</keyword>
<evidence type="ECO:0000313" key="5">
    <source>
        <dbReference type="WBParaSite" id="TCNE_0001971401-mRNA-1"/>
    </source>
</evidence>
<feature type="transmembrane region" description="Helical" evidence="2">
    <location>
        <begin position="21"/>
        <end position="42"/>
    </location>
</feature>